<feature type="transmembrane region" description="Helical" evidence="10">
    <location>
        <begin position="71"/>
        <end position="91"/>
    </location>
</feature>
<dbReference type="GO" id="GO:0015297">
    <property type="term" value="F:antiporter activity"/>
    <property type="evidence" value="ECO:0007669"/>
    <property type="project" value="UniProtKB-KW"/>
</dbReference>
<dbReference type="Proteomes" id="UP000199470">
    <property type="component" value="Unassembled WGS sequence"/>
</dbReference>
<dbReference type="SUPFAM" id="SSF51735">
    <property type="entry name" value="NAD(P)-binding Rossmann-fold domains"/>
    <property type="match status" value="1"/>
</dbReference>
<dbReference type="GO" id="GO:1902600">
    <property type="term" value="P:proton transmembrane transport"/>
    <property type="evidence" value="ECO:0007669"/>
    <property type="project" value="InterPro"/>
</dbReference>
<dbReference type="FunFam" id="3.40.50.720:FF:000036">
    <property type="entry name" value="Glutathione-regulated potassium-efflux system protein KefB"/>
    <property type="match status" value="1"/>
</dbReference>
<feature type="transmembrane region" description="Helical" evidence="10">
    <location>
        <begin position="236"/>
        <end position="269"/>
    </location>
</feature>
<dbReference type="EMBL" id="FOTW01000021">
    <property type="protein sequence ID" value="SFM46586.1"/>
    <property type="molecule type" value="Genomic_DNA"/>
</dbReference>
<name>A0A1I4R3P0_9BURK</name>
<proteinExistence type="predicted"/>
<feature type="transmembrane region" description="Helical" evidence="10">
    <location>
        <begin position="376"/>
        <end position="398"/>
    </location>
</feature>
<feature type="transmembrane region" description="Helical" evidence="10">
    <location>
        <begin position="12"/>
        <end position="29"/>
    </location>
</feature>
<dbReference type="RefSeq" id="WP_093389611.1">
    <property type="nucleotide sequence ID" value="NZ_FOTW01000021.1"/>
</dbReference>
<keyword evidence="3" id="KW-0050">Antiport</keyword>
<dbReference type="STRING" id="758825.SAMN02982985_04142"/>
<keyword evidence="8" id="KW-0406">Ion transport</keyword>
<feature type="transmembrane region" description="Helical" evidence="10">
    <location>
        <begin position="346"/>
        <end position="364"/>
    </location>
</feature>
<comment type="subcellular location">
    <subcellularLocation>
        <location evidence="1">Endomembrane system</location>
        <topology evidence="1">Multi-pass membrane protein</topology>
    </subcellularLocation>
</comment>
<keyword evidence="13" id="KW-1185">Reference proteome</keyword>
<accession>A0A1I4R3P0</accession>
<reference evidence="12 13" key="1">
    <citation type="submission" date="2016-10" db="EMBL/GenBank/DDBJ databases">
        <authorList>
            <person name="de Groot N.N."/>
        </authorList>
    </citation>
    <scope>NUCLEOTIDE SEQUENCE [LARGE SCALE GENOMIC DNA]</scope>
    <source>
        <strain evidence="12 13">ATCC 43154</strain>
    </source>
</reference>
<sequence length="586" mass="62499">MQEQHSAMPYLREILLFLTLAGVLIPLLQRWRINQVLAFLAVGAVLGPFGLALWLTEMPWLGYLTFPRLEGVVALADLGVLFLMFMIGLELSAERLWSLRRWVFGLGTAQVLASASIIGAIAYLFGNTVQAAVVLGFVLSLSSTAVVVQLLNERRSMASPLGQASFSILMLQDLAVVPLLILIGVLAHGQTEGLAWLVSLTLLKSIGAIVLIYLLGRRLVRPLFRAMVKQGQPDVFMALTLLSTLGIAGLTALAGLSMALGALLAGLLLAETEFKHEVEITIEPFKGLLMGLFFMSVGMSIDVREVLHSPLWIPASVLGLFAIKALVVALLFRLGGLNWGRSMEGGLLLGQGGEFAFIVVGYATASKLLDAELGQFILLVVGLSLCVTPLAAKIGGLIGDKWDLRQQLAQHGAALDAGALAAARGGVIIAGFGRVGQLLAQMLTTQQIGYIAFEHDAALVTRLHSAGLPVHFGDAARAELLRKAHADQAAAIVLTMDHPAATLNAVRGIRRELPSIPIFARSRDEQHALALMRAGATTVIPETLEASLQLSAFVLQTMGVADATAAQAMQRERDRHLAALEQGRAG</sequence>
<dbReference type="PROSITE" id="PS51201">
    <property type="entry name" value="RCK_N"/>
    <property type="match status" value="1"/>
</dbReference>
<dbReference type="Gene3D" id="1.20.1530.20">
    <property type="match status" value="1"/>
</dbReference>
<evidence type="ECO:0000256" key="5">
    <source>
        <dbReference type="ARBA" id="ARBA00022692"/>
    </source>
</evidence>
<dbReference type="PANTHER" id="PTHR46157:SF4">
    <property type="entry name" value="K(+) EFFLUX ANTIPORTER 3, CHLOROPLASTIC"/>
    <property type="match status" value="1"/>
</dbReference>
<dbReference type="Pfam" id="PF02254">
    <property type="entry name" value="TrkA_N"/>
    <property type="match status" value="1"/>
</dbReference>
<evidence type="ECO:0000256" key="7">
    <source>
        <dbReference type="ARBA" id="ARBA00022989"/>
    </source>
</evidence>
<dbReference type="GO" id="GO:0006813">
    <property type="term" value="P:potassium ion transport"/>
    <property type="evidence" value="ECO:0007669"/>
    <property type="project" value="UniProtKB-KW"/>
</dbReference>
<evidence type="ECO:0000313" key="12">
    <source>
        <dbReference type="EMBL" id="SFM46586.1"/>
    </source>
</evidence>
<keyword evidence="6" id="KW-0630">Potassium</keyword>
<feature type="domain" description="RCK N-terminal" evidence="11">
    <location>
        <begin position="424"/>
        <end position="541"/>
    </location>
</feature>
<keyword evidence="4" id="KW-0633">Potassium transport</keyword>
<dbReference type="InterPro" id="IPR003148">
    <property type="entry name" value="RCK_N"/>
</dbReference>
<feature type="transmembrane region" description="Helical" evidence="10">
    <location>
        <begin position="131"/>
        <end position="152"/>
    </location>
</feature>
<gene>
    <name evidence="12" type="ORF">SAMN02982985_04142</name>
</gene>
<evidence type="ECO:0000256" key="10">
    <source>
        <dbReference type="SAM" id="Phobius"/>
    </source>
</evidence>
<evidence type="ECO:0000256" key="1">
    <source>
        <dbReference type="ARBA" id="ARBA00004127"/>
    </source>
</evidence>
<evidence type="ECO:0000313" key="13">
    <source>
        <dbReference type="Proteomes" id="UP000199470"/>
    </source>
</evidence>
<protein>
    <submittedName>
        <fullName evidence="12">Monovalent cation:H+ antiporter-2, CPA2 family</fullName>
    </submittedName>
</protein>
<feature type="transmembrane region" description="Helical" evidence="10">
    <location>
        <begin position="164"/>
        <end position="187"/>
    </location>
</feature>
<dbReference type="PANTHER" id="PTHR46157">
    <property type="entry name" value="K(+) EFFLUX ANTIPORTER 3, CHLOROPLASTIC"/>
    <property type="match status" value="1"/>
</dbReference>
<dbReference type="InterPro" id="IPR036291">
    <property type="entry name" value="NAD(P)-bd_dom_sf"/>
</dbReference>
<feature type="transmembrane region" description="Helical" evidence="10">
    <location>
        <begin position="36"/>
        <end position="56"/>
    </location>
</feature>
<dbReference type="OrthoDB" id="9781411at2"/>
<evidence type="ECO:0000256" key="2">
    <source>
        <dbReference type="ARBA" id="ARBA00022448"/>
    </source>
</evidence>
<feature type="transmembrane region" description="Helical" evidence="10">
    <location>
        <begin position="103"/>
        <end position="125"/>
    </location>
</feature>
<evidence type="ECO:0000256" key="6">
    <source>
        <dbReference type="ARBA" id="ARBA00022958"/>
    </source>
</evidence>
<keyword evidence="7 10" id="KW-1133">Transmembrane helix</keyword>
<dbReference type="Pfam" id="PF00999">
    <property type="entry name" value="Na_H_Exchanger"/>
    <property type="match status" value="1"/>
</dbReference>
<keyword evidence="9 10" id="KW-0472">Membrane</keyword>
<dbReference type="GO" id="GO:0012505">
    <property type="term" value="C:endomembrane system"/>
    <property type="evidence" value="ECO:0007669"/>
    <property type="project" value="UniProtKB-SubCell"/>
</dbReference>
<keyword evidence="5 10" id="KW-0812">Transmembrane</keyword>
<evidence type="ECO:0000256" key="8">
    <source>
        <dbReference type="ARBA" id="ARBA00023065"/>
    </source>
</evidence>
<dbReference type="Gene3D" id="3.40.50.720">
    <property type="entry name" value="NAD(P)-binding Rossmann-like Domain"/>
    <property type="match status" value="1"/>
</dbReference>
<evidence type="ECO:0000256" key="9">
    <source>
        <dbReference type="ARBA" id="ARBA00023136"/>
    </source>
</evidence>
<keyword evidence="2" id="KW-0813">Transport</keyword>
<organism evidence="12 13">
    <name type="scientific">Rugamonas rubra</name>
    <dbReference type="NCBI Taxonomy" id="758825"/>
    <lineage>
        <taxon>Bacteria</taxon>
        <taxon>Pseudomonadati</taxon>
        <taxon>Pseudomonadota</taxon>
        <taxon>Betaproteobacteria</taxon>
        <taxon>Burkholderiales</taxon>
        <taxon>Oxalobacteraceae</taxon>
        <taxon>Telluria group</taxon>
        <taxon>Rugamonas</taxon>
    </lineage>
</organism>
<feature type="transmembrane region" description="Helical" evidence="10">
    <location>
        <begin position="193"/>
        <end position="215"/>
    </location>
</feature>
<evidence type="ECO:0000259" key="11">
    <source>
        <dbReference type="PROSITE" id="PS51201"/>
    </source>
</evidence>
<dbReference type="AlphaFoldDB" id="A0A1I4R3P0"/>
<evidence type="ECO:0000256" key="4">
    <source>
        <dbReference type="ARBA" id="ARBA00022538"/>
    </source>
</evidence>
<dbReference type="GO" id="GO:0005886">
    <property type="term" value="C:plasma membrane"/>
    <property type="evidence" value="ECO:0007669"/>
    <property type="project" value="TreeGrafter"/>
</dbReference>
<dbReference type="InterPro" id="IPR038770">
    <property type="entry name" value="Na+/solute_symporter_sf"/>
</dbReference>
<evidence type="ECO:0000256" key="3">
    <source>
        <dbReference type="ARBA" id="ARBA00022449"/>
    </source>
</evidence>
<dbReference type="InterPro" id="IPR006153">
    <property type="entry name" value="Cation/H_exchanger_TM"/>
</dbReference>
<feature type="transmembrane region" description="Helical" evidence="10">
    <location>
        <begin position="311"/>
        <end position="334"/>
    </location>
</feature>